<evidence type="ECO:0000313" key="12">
    <source>
        <dbReference type="Proteomes" id="UP000229757"/>
    </source>
</evidence>
<evidence type="ECO:0000256" key="9">
    <source>
        <dbReference type="HAMAP-Rule" id="MF_00135"/>
    </source>
</evidence>
<dbReference type="Pfam" id="PF00697">
    <property type="entry name" value="PRAI"/>
    <property type="match status" value="1"/>
</dbReference>
<keyword evidence="8 9" id="KW-0413">Isomerase</keyword>
<evidence type="ECO:0000256" key="8">
    <source>
        <dbReference type="ARBA" id="ARBA00023235"/>
    </source>
</evidence>
<gene>
    <name evidence="9" type="primary">trpF</name>
    <name evidence="11" type="ORF">REIFOR_01988</name>
</gene>
<evidence type="ECO:0000313" key="11">
    <source>
        <dbReference type="EMBL" id="ATX77123.1"/>
    </source>
</evidence>
<dbReference type="EC" id="5.3.1.24" evidence="3 9"/>
<dbReference type="GO" id="GO:0000162">
    <property type="term" value="P:L-tryptophan biosynthetic process"/>
    <property type="evidence" value="ECO:0007669"/>
    <property type="project" value="UniProtKB-UniRule"/>
</dbReference>
<keyword evidence="12" id="KW-1185">Reference proteome</keyword>
<dbReference type="EMBL" id="CP011797">
    <property type="protein sequence ID" value="ATX77123.1"/>
    <property type="molecule type" value="Genomic_DNA"/>
</dbReference>
<dbReference type="UniPathway" id="UPA00035">
    <property type="reaction ID" value="UER00042"/>
</dbReference>
<dbReference type="InterPro" id="IPR011060">
    <property type="entry name" value="RibuloseP-bd_barrel"/>
</dbReference>
<keyword evidence="6 9" id="KW-0822">Tryptophan biosynthesis</keyword>
<dbReference type="KEGG" id="rfo:REIFOR_01988"/>
<dbReference type="InterPro" id="IPR044643">
    <property type="entry name" value="TrpF_fam"/>
</dbReference>
<dbReference type="AlphaFoldDB" id="A0A2K8KQW2"/>
<keyword evidence="5 9" id="KW-0028">Amino-acid biosynthesis</keyword>
<dbReference type="RefSeq" id="WP_100257405.1">
    <property type="nucleotide sequence ID" value="NZ_CP011797.1"/>
</dbReference>
<evidence type="ECO:0000256" key="1">
    <source>
        <dbReference type="ARBA" id="ARBA00001164"/>
    </source>
</evidence>
<evidence type="ECO:0000256" key="6">
    <source>
        <dbReference type="ARBA" id="ARBA00022822"/>
    </source>
</evidence>
<dbReference type="InterPro" id="IPR013785">
    <property type="entry name" value="Aldolase_TIM"/>
</dbReference>
<name>A0A2K8KQW2_9GAMM</name>
<dbReference type="HAMAP" id="MF_00135">
    <property type="entry name" value="PRAI"/>
    <property type="match status" value="1"/>
</dbReference>
<dbReference type="PANTHER" id="PTHR42894">
    <property type="entry name" value="N-(5'-PHOSPHORIBOSYL)ANTHRANILATE ISOMERASE"/>
    <property type="match status" value="1"/>
</dbReference>
<organism evidence="11 12">
    <name type="scientific">Reinekea forsetii</name>
    <dbReference type="NCBI Taxonomy" id="1336806"/>
    <lineage>
        <taxon>Bacteria</taxon>
        <taxon>Pseudomonadati</taxon>
        <taxon>Pseudomonadota</taxon>
        <taxon>Gammaproteobacteria</taxon>
        <taxon>Oceanospirillales</taxon>
        <taxon>Saccharospirillaceae</taxon>
        <taxon>Reinekea</taxon>
    </lineage>
</organism>
<accession>A0A2K8KQW2</accession>
<reference evidence="11 12" key="1">
    <citation type="journal article" date="2017" name="Environ. Microbiol.">
        <title>Genomic and physiological analyses of 'Reinekea forsetii' reveal a versatile opportunistic lifestyle during spring algae blooms.</title>
        <authorList>
            <person name="Avci B."/>
            <person name="Hahnke R.L."/>
            <person name="Chafee M."/>
            <person name="Fischer T."/>
            <person name="Gruber-Vodicka H."/>
            <person name="Tegetmeyer H.E."/>
            <person name="Harder J."/>
            <person name="Fuchs B.M."/>
            <person name="Amann R.I."/>
            <person name="Teeling H."/>
        </authorList>
    </citation>
    <scope>NUCLEOTIDE SEQUENCE [LARGE SCALE GENOMIC DNA]</scope>
    <source>
        <strain evidence="11 12">Hel1_31_D35</strain>
    </source>
</reference>
<dbReference type="NCBIfam" id="NF002298">
    <property type="entry name" value="PRK01222.1-4"/>
    <property type="match status" value="1"/>
</dbReference>
<dbReference type="GO" id="GO:0004640">
    <property type="term" value="F:phosphoribosylanthranilate isomerase activity"/>
    <property type="evidence" value="ECO:0007669"/>
    <property type="project" value="UniProtKB-UniRule"/>
</dbReference>
<evidence type="ECO:0000256" key="3">
    <source>
        <dbReference type="ARBA" id="ARBA00012572"/>
    </source>
</evidence>
<comment type="catalytic activity">
    <reaction evidence="1 9">
        <text>N-(5-phospho-beta-D-ribosyl)anthranilate = 1-(2-carboxyphenylamino)-1-deoxy-D-ribulose 5-phosphate</text>
        <dbReference type="Rhea" id="RHEA:21540"/>
        <dbReference type="ChEBI" id="CHEBI:18277"/>
        <dbReference type="ChEBI" id="CHEBI:58613"/>
        <dbReference type="EC" id="5.3.1.24"/>
    </reaction>
</comment>
<sequence>MAPDYRRTRIKMCGMTRPEDLIAACQLGVDAVGLVFYPPSPRSLTLALAEPLAALTTALTRRVALMVNPDAGFVREVIAATRADMLQFHGYESPEFCQQFGKPYIKALRVKDAGAVVELVSLHRDADLILLDAYVPGIPGGTGHIFDWSLVPDELAGKLMLAGGLKETNVSVAIEQIRPYAVDVSGGIETAPGIKSAQKMALFVQSVMSADQTVNEILA</sequence>
<evidence type="ECO:0000256" key="7">
    <source>
        <dbReference type="ARBA" id="ARBA00023141"/>
    </source>
</evidence>
<comment type="similarity">
    <text evidence="9">Belongs to the TrpF family.</text>
</comment>
<keyword evidence="7 9" id="KW-0057">Aromatic amino acid biosynthesis</keyword>
<dbReference type="CDD" id="cd00405">
    <property type="entry name" value="PRAI"/>
    <property type="match status" value="1"/>
</dbReference>
<evidence type="ECO:0000256" key="4">
    <source>
        <dbReference type="ARBA" id="ARBA00022272"/>
    </source>
</evidence>
<evidence type="ECO:0000256" key="5">
    <source>
        <dbReference type="ARBA" id="ARBA00022605"/>
    </source>
</evidence>
<evidence type="ECO:0000256" key="2">
    <source>
        <dbReference type="ARBA" id="ARBA00004664"/>
    </source>
</evidence>
<dbReference type="OrthoDB" id="9796196at2"/>
<proteinExistence type="inferred from homology"/>
<dbReference type="PANTHER" id="PTHR42894:SF1">
    <property type="entry name" value="N-(5'-PHOSPHORIBOSYL)ANTHRANILATE ISOMERASE"/>
    <property type="match status" value="1"/>
</dbReference>
<dbReference type="Proteomes" id="UP000229757">
    <property type="component" value="Chromosome"/>
</dbReference>
<protein>
    <recommendedName>
        <fullName evidence="4 9">N-(5'-phosphoribosyl)anthranilate isomerase</fullName>
        <shortName evidence="9">PRAI</shortName>
        <ecNumber evidence="3 9">5.3.1.24</ecNumber>
    </recommendedName>
</protein>
<evidence type="ECO:0000259" key="10">
    <source>
        <dbReference type="Pfam" id="PF00697"/>
    </source>
</evidence>
<comment type="pathway">
    <text evidence="2 9">Amino-acid biosynthesis; L-tryptophan biosynthesis; L-tryptophan from chorismate: step 3/5.</text>
</comment>
<dbReference type="Gene3D" id="3.20.20.70">
    <property type="entry name" value="Aldolase class I"/>
    <property type="match status" value="1"/>
</dbReference>
<dbReference type="SUPFAM" id="SSF51366">
    <property type="entry name" value="Ribulose-phoshate binding barrel"/>
    <property type="match status" value="1"/>
</dbReference>
<feature type="domain" description="N-(5'phosphoribosyl) anthranilate isomerase (PRAI)" evidence="10">
    <location>
        <begin position="11"/>
        <end position="205"/>
    </location>
</feature>
<dbReference type="InterPro" id="IPR001240">
    <property type="entry name" value="PRAI_dom"/>
</dbReference>